<dbReference type="EMBL" id="CP024091">
    <property type="protein sequence ID" value="ATP59307.1"/>
    <property type="molecule type" value="Genomic_DNA"/>
</dbReference>
<keyword evidence="3" id="KW-1185">Reference proteome</keyword>
<dbReference type="Proteomes" id="UP000223749">
    <property type="component" value="Chromosome"/>
</dbReference>
<evidence type="ECO:0000259" key="1">
    <source>
        <dbReference type="PROSITE" id="PS50042"/>
    </source>
</evidence>
<protein>
    <submittedName>
        <fullName evidence="2">Cyclic nucleotide-binding protein</fullName>
    </submittedName>
</protein>
<sequence>MHKIELPKNKVLVEAGQIGRSAYFIQKGIVRAYCEGKDNQITFWFGLEGDFVFSYNSYINGLPGYESIELLESSVLYEIKDEALQRLFLEHTDLANWGRKLAELELIKLEERYISRLFKSASECYAELLKNSPGLIQRIQLGYIASYLGVTQVTLSRIRAEIK</sequence>
<dbReference type="InterPro" id="IPR014710">
    <property type="entry name" value="RmlC-like_jellyroll"/>
</dbReference>
<gene>
    <name evidence="2" type="ORF">CPT03_18425</name>
</gene>
<feature type="domain" description="Cyclic nucleotide-binding" evidence="1">
    <location>
        <begin position="1"/>
        <end position="94"/>
    </location>
</feature>
<evidence type="ECO:0000313" key="2">
    <source>
        <dbReference type="EMBL" id="ATP59307.1"/>
    </source>
</evidence>
<dbReference type="Pfam" id="PF00027">
    <property type="entry name" value="cNMP_binding"/>
    <property type="match status" value="1"/>
</dbReference>
<accession>A0A2D1UCI0</accession>
<dbReference type="SUPFAM" id="SSF51206">
    <property type="entry name" value="cAMP-binding domain-like"/>
    <property type="match status" value="1"/>
</dbReference>
<dbReference type="InterPro" id="IPR018490">
    <property type="entry name" value="cNMP-bd_dom_sf"/>
</dbReference>
<dbReference type="InterPro" id="IPR000595">
    <property type="entry name" value="cNMP-bd_dom"/>
</dbReference>
<dbReference type="OrthoDB" id="680421at2"/>
<name>A0A2D1UCI0_9SPHI</name>
<organism evidence="2 3">
    <name type="scientific">Pedobacter ginsengisoli</name>
    <dbReference type="NCBI Taxonomy" id="363852"/>
    <lineage>
        <taxon>Bacteria</taxon>
        <taxon>Pseudomonadati</taxon>
        <taxon>Bacteroidota</taxon>
        <taxon>Sphingobacteriia</taxon>
        <taxon>Sphingobacteriales</taxon>
        <taxon>Sphingobacteriaceae</taxon>
        <taxon>Pedobacter</taxon>
    </lineage>
</organism>
<dbReference type="PROSITE" id="PS50042">
    <property type="entry name" value="CNMP_BINDING_3"/>
    <property type="match status" value="1"/>
</dbReference>
<reference evidence="2 3" key="1">
    <citation type="submission" date="2017-10" db="EMBL/GenBank/DDBJ databases">
        <title>Whole genome of Pedobacter ginsengisoli T01R-27 isolated from tomato rhizosphere.</title>
        <authorList>
            <person name="Weon H.-Y."/>
            <person name="Lee S.A."/>
            <person name="Sang M.K."/>
            <person name="Song J."/>
        </authorList>
    </citation>
    <scope>NUCLEOTIDE SEQUENCE [LARGE SCALE GENOMIC DNA]</scope>
    <source>
        <strain evidence="2 3">T01R-27</strain>
    </source>
</reference>
<dbReference type="AlphaFoldDB" id="A0A2D1UCI0"/>
<dbReference type="Gene3D" id="2.60.120.10">
    <property type="entry name" value="Jelly Rolls"/>
    <property type="match status" value="1"/>
</dbReference>
<proteinExistence type="predicted"/>
<dbReference type="KEGG" id="pgs:CPT03_18425"/>
<evidence type="ECO:0000313" key="3">
    <source>
        <dbReference type="Proteomes" id="UP000223749"/>
    </source>
</evidence>